<accession>A0A7R9W1C9</accession>
<dbReference type="GO" id="GO:0016020">
    <property type="term" value="C:membrane"/>
    <property type="evidence" value="ECO:0007669"/>
    <property type="project" value="UniProtKB-SubCell"/>
</dbReference>
<feature type="region of interest" description="Disordered" evidence="7">
    <location>
        <begin position="45"/>
        <end position="73"/>
    </location>
</feature>
<feature type="compositionally biased region" description="Basic and acidic residues" evidence="7">
    <location>
        <begin position="60"/>
        <end position="73"/>
    </location>
</feature>
<keyword evidence="4" id="KW-0735">Signal-anchor</keyword>
<dbReference type="Gene3D" id="3.90.550.50">
    <property type="match status" value="1"/>
</dbReference>
<dbReference type="PANTHER" id="PTHR23033:SF14">
    <property type="entry name" value="GLYCOPROTEIN-N-ACETYLGALACTOSAMINE 3-BETA-GALACTOSYLTRANSFERASE 1-RELATED"/>
    <property type="match status" value="1"/>
</dbReference>
<keyword evidence="6" id="KW-0472">Membrane</keyword>
<evidence type="ECO:0008006" key="9">
    <source>
        <dbReference type="Google" id="ProtNLM"/>
    </source>
</evidence>
<keyword evidence="3" id="KW-0812">Transmembrane</keyword>
<evidence type="ECO:0000256" key="6">
    <source>
        <dbReference type="ARBA" id="ARBA00023136"/>
    </source>
</evidence>
<evidence type="ECO:0000313" key="8">
    <source>
        <dbReference type="EMBL" id="CAD8311607.1"/>
    </source>
</evidence>
<dbReference type="PANTHER" id="PTHR23033">
    <property type="entry name" value="BETA1,3-GALACTOSYLTRANSFERASE"/>
    <property type="match status" value="1"/>
</dbReference>
<dbReference type="EMBL" id="HBED01020780">
    <property type="protein sequence ID" value="CAD8311607.1"/>
    <property type="molecule type" value="Transcribed_RNA"/>
</dbReference>
<keyword evidence="5" id="KW-1133">Transmembrane helix</keyword>
<sequence length="445" mass="50529">MMTMITRSKKRRKKRCPSIAVFVLLVLTTCSALYTSCNFSTFIMPPHQPPQLRSNTTAEAHGRKTYPEEEQKQDVIMDISTKSIEAGSHINIPPPESRIGPNGEKGYIHNAKFLLENPKPLVLSDLERESICAAPGEGDETPLGYAALENIRNHIEESKGKHDVELFCAIYTYSGGLNHTNAASETWAKRCDGVLYASDNSNLETGHVHLPSSSPSEFGYEGMIQRTRTILAYLYDNFLDDYEFFHISGEDVFVIVENLKEFLATDFVKEYEKVPNQYIFAGFPMKHQYYKNDFLCGGPGYTMSRKMLKAFVEGPLQTCQTKREGPNEDIMVSECAKLLNENYFIDTRDSKGAHRYHPLSVQKHANFAPNGKLDFDAKVVHQSLQWMNKTFGFPAVYKDDYISNSSVVFHKTPAAAMRRLEVLLYMDRNEVCNDMETSRLESIIK</sequence>
<evidence type="ECO:0000256" key="1">
    <source>
        <dbReference type="ARBA" id="ARBA00004606"/>
    </source>
</evidence>
<evidence type="ECO:0000256" key="3">
    <source>
        <dbReference type="ARBA" id="ARBA00022692"/>
    </source>
</evidence>
<organism evidence="8">
    <name type="scientific">Pseudictyota dubia</name>
    <dbReference type="NCBI Taxonomy" id="2749911"/>
    <lineage>
        <taxon>Eukaryota</taxon>
        <taxon>Sar</taxon>
        <taxon>Stramenopiles</taxon>
        <taxon>Ochrophyta</taxon>
        <taxon>Bacillariophyta</taxon>
        <taxon>Mediophyceae</taxon>
        <taxon>Biddulphiophycidae</taxon>
        <taxon>Eupodiscales</taxon>
        <taxon>Odontellaceae</taxon>
        <taxon>Pseudictyota</taxon>
    </lineage>
</organism>
<dbReference type="AlphaFoldDB" id="A0A7R9W1C9"/>
<evidence type="ECO:0000256" key="5">
    <source>
        <dbReference type="ARBA" id="ARBA00022989"/>
    </source>
</evidence>
<proteinExistence type="inferred from homology"/>
<dbReference type="InterPro" id="IPR026050">
    <property type="entry name" value="C1GALT1/C1GALT1_chp1"/>
</dbReference>
<name>A0A7R9W1C9_9STRA</name>
<protein>
    <recommendedName>
        <fullName evidence="9">Hexosyltransferase</fullName>
    </recommendedName>
</protein>
<comment type="subcellular location">
    <subcellularLocation>
        <location evidence="1">Membrane</location>
        <topology evidence="1">Single-pass type II membrane protein</topology>
    </subcellularLocation>
</comment>
<reference evidence="8" key="1">
    <citation type="submission" date="2021-01" db="EMBL/GenBank/DDBJ databases">
        <authorList>
            <person name="Corre E."/>
            <person name="Pelletier E."/>
            <person name="Niang G."/>
            <person name="Scheremetjew M."/>
            <person name="Finn R."/>
            <person name="Kale V."/>
            <person name="Holt S."/>
            <person name="Cochrane G."/>
            <person name="Meng A."/>
            <person name="Brown T."/>
            <person name="Cohen L."/>
        </authorList>
    </citation>
    <scope>NUCLEOTIDE SEQUENCE</scope>
    <source>
        <strain evidence="8">CCMP147</strain>
    </source>
</reference>
<comment type="similarity">
    <text evidence="2">Belongs to the glycosyltransferase 31 family. Beta3-Gal-T subfamily.</text>
</comment>
<evidence type="ECO:0000256" key="7">
    <source>
        <dbReference type="SAM" id="MobiDB-lite"/>
    </source>
</evidence>
<dbReference type="GO" id="GO:0016263">
    <property type="term" value="F:glycoprotein-N-acetylgalactosamine 3-beta-galactosyltransferase activity"/>
    <property type="evidence" value="ECO:0007669"/>
    <property type="project" value="TreeGrafter"/>
</dbReference>
<evidence type="ECO:0000256" key="2">
    <source>
        <dbReference type="ARBA" id="ARBA00006462"/>
    </source>
</evidence>
<evidence type="ECO:0000256" key="4">
    <source>
        <dbReference type="ARBA" id="ARBA00022968"/>
    </source>
</evidence>
<gene>
    <name evidence="8" type="ORF">TDUB1175_LOCUS10396</name>
</gene>